<keyword evidence="1" id="KW-1133">Transmembrane helix</keyword>
<dbReference type="EMBL" id="CAJNJQ010001800">
    <property type="protein sequence ID" value="CAE7150533.1"/>
    <property type="molecule type" value="Genomic_DNA"/>
</dbReference>
<evidence type="ECO:0000313" key="2">
    <source>
        <dbReference type="EMBL" id="CAE7150533.1"/>
    </source>
</evidence>
<gene>
    <name evidence="2" type="ORF">RDB_LOCUS87850</name>
</gene>
<keyword evidence="1" id="KW-0812">Transmembrane</keyword>
<feature type="transmembrane region" description="Helical" evidence="1">
    <location>
        <begin position="48"/>
        <end position="66"/>
    </location>
</feature>
<dbReference type="OrthoDB" id="5370359at2759"/>
<evidence type="ECO:0000313" key="3">
    <source>
        <dbReference type="Proteomes" id="UP000663827"/>
    </source>
</evidence>
<reference evidence="2" key="1">
    <citation type="submission" date="2021-01" db="EMBL/GenBank/DDBJ databases">
        <authorList>
            <person name="Kaushik A."/>
        </authorList>
    </citation>
    <scope>NUCLEOTIDE SEQUENCE</scope>
    <source>
        <strain evidence="2">AG5</strain>
    </source>
</reference>
<evidence type="ECO:0000256" key="1">
    <source>
        <dbReference type="SAM" id="Phobius"/>
    </source>
</evidence>
<accession>A0A8H3HYX1</accession>
<sequence>MAVHNPYSNPIQNAQMEPQHKHYGATCVPLPVYYITPAPPPRRSRFRFINAFLGAVILLWLTHHLFHRHWHRHSHEIDWDWDIHLDIQGLDHHAEGCAVWDNYEPSHDFSSTNATYTRSNKYTFSIPLSSERYHFVSWGPIDKSLFQVIPVESDKDQVVVEVVIEKDPYDVARVCALPSKGEQETYGVGIYSPRREHPYPSEDWPVFSVKVFLPVTKAQQHLGSFETRLGQFEHVFPDLATINFSRLSVGAANVPMSFEDVVANVIRASNANGKISGKLTAGTKLTVSNANAPIEGEVTLTGSGVLHLNNANSPITSTIHLKSGDAHPRPEYQLSLTNANAPVSATISQPLNSGLSLKASTVMSNVDVRLDPAYEGEFKLSNVFGSPVVELKNKEDPSGEGRERYLRFDKRGSTTVGSVEWGRGDHAHGNVDLSTVGGSIELYL</sequence>
<dbReference type="Proteomes" id="UP000663827">
    <property type="component" value="Unassembled WGS sequence"/>
</dbReference>
<comment type="caution">
    <text evidence="2">The sequence shown here is derived from an EMBL/GenBank/DDBJ whole genome shotgun (WGS) entry which is preliminary data.</text>
</comment>
<organism evidence="2 3">
    <name type="scientific">Rhizoctonia solani</name>
    <dbReference type="NCBI Taxonomy" id="456999"/>
    <lineage>
        <taxon>Eukaryota</taxon>
        <taxon>Fungi</taxon>
        <taxon>Dikarya</taxon>
        <taxon>Basidiomycota</taxon>
        <taxon>Agaricomycotina</taxon>
        <taxon>Agaricomycetes</taxon>
        <taxon>Cantharellales</taxon>
        <taxon>Ceratobasidiaceae</taxon>
        <taxon>Rhizoctonia</taxon>
    </lineage>
</organism>
<keyword evidence="1" id="KW-0472">Membrane</keyword>
<proteinExistence type="predicted"/>
<dbReference type="AlphaFoldDB" id="A0A8H3HYX1"/>
<name>A0A8H3HYX1_9AGAM</name>
<protein>
    <submittedName>
        <fullName evidence="2">Uncharacterized protein</fullName>
    </submittedName>
</protein>